<protein>
    <submittedName>
        <fullName evidence="2">2048_t:CDS:1</fullName>
    </submittedName>
</protein>
<dbReference type="InterPro" id="IPR013761">
    <property type="entry name" value="SAM/pointed_sf"/>
</dbReference>
<name>A0A9N9IIR1_9GLOM</name>
<dbReference type="Pfam" id="PF00536">
    <property type="entry name" value="SAM_1"/>
    <property type="match status" value="1"/>
</dbReference>
<dbReference type="Proteomes" id="UP000789396">
    <property type="component" value="Unassembled WGS sequence"/>
</dbReference>
<dbReference type="PROSITE" id="PS50105">
    <property type="entry name" value="SAM_DOMAIN"/>
    <property type="match status" value="1"/>
</dbReference>
<feature type="domain" description="SAM" evidence="1">
    <location>
        <begin position="82"/>
        <end position="142"/>
    </location>
</feature>
<gene>
    <name evidence="2" type="ORF">RFULGI_LOCUS12524</name>
</gene>
<evidence type="ECO:0000259" key="1">
    <source>
        <dbReference type="PROSITE" id="PS50105"/>
    </source>
</evidence>
<keyword evidence="3" id="KW-1185">Reference proteome</keyword>
<evidence type="ECO:0000313" key="2">
    <source>
        <dbReference type="EMBL" id="CAG8736493.1"/>
    </source>
</evidence>
<dbReference type="SUPFAM" id="SSF47769">
    <property type="entry name" value="SAM/Pointed domain"/>
    <property type="match status" value="1"/>
</dbReference>
<accession>A0A9N9IIR1</accession>
<sequence>AIEISKDSSADEIKIKSKKQKTVPKESSLSEAEKLHAMQSIIIPISYPLLQTGVAGINQEMYNQFYSNSSLLQLNNLRNRKLSIPSLDNFLTQVDSEYGNTGEYILFKDAFENENITTDMLSDLTDNEFKKLGVNKIGWRKV</sequence>
<proteinExistence type="predicted"/>
<dbReference type="OrthoDB" id="2371069at2759"/>
<dbReference type="EMBL" id="CAJVPZ010030316">
    <property type="protein sequence ID" value="CAG8736493.1"/>
    <property type="molecule type" value="Genomic_DNA"/>
</dbReference>
<dbReference type="Gene3D" id="1.10.150.50">
    <property type="entry name" value="Transcription Factor, Ets-1"/>
    <property type="match status" value="1"/>
</dbReference>
<reference evidence="2" key="1">
    <citation type="submission" date="2021-06" db="EMBL/GenBank/DDBJ databases">
        <authorList>
            <person name="Kallberg Y."/>
            <person name="Tangrot J."/>
            <person name="Rosling A."/>
        </authorList>
    </citation>
    <scope>NUCLEOTIDE SEQUENCE</scope>
    <source>
        <strain evidence="2">IN212</strain>
    </source>
</reference>
<dbReference type="CDD" id="cd09487">
    <property type="entry name" value="SAM_superfamily"/>
    <property type="match status" value="1"/>
</dbReference>
<feature type="non-terminal residue" evidence="2">
    <location>
        <position position="1"/>
    </location>
</feature>
<organism evidence="2 3">
    <name type="scientific">Racocetra fulgida</name>
    <dbReference type="NCBI Taxonomy" id="60492"/>
    <lineage>
        <taxon>Eukaryota</taxon>
        <taxon>Fungi</taxon>
        <taxon>Fungi incertae sedis</taxon>
        <taxon>Mucoromycota</taxon>
        <taxon>Glomeromycotina</taxon>
        <taxon>Glomeromycetes</taxon>
        <taxon>Diversisporales</taxon>
        <taxon>Gigasporaceae</taxon>
        <taxon>Racocetra</taxon>
    </lineage>
</organism>
<evidence type="ECO:0000313" key="3">
    <source>
        <dbReference type="Proteomes" id="UP000789396"/>
    </source>
</evidence>
<dbReference type="InterPro" id="IPR001660">
    <property type="entry name" value="SAM"/>
</dbReference>
<dbReference type="AlphaFoldDB" id="A0A9N9IIR1"/>
<comment type="caution">
    <text evidence="2">The sequence shown here is derived from an EMBL/GenBank/DDBJ whole genome shotgun (WGS) entry which is preliminary data.</text>
</comment>